<name>A0A1Q9ESI7_SYMMI</name>
<dbReference type="AlphaFoldDB" id="A0A1Q9ESI7"/>
<proteinExistence type="predicted"/>
<evidence type="ECO:0000313" key="1">
    <source>
        <dbReference type="EMBL" id="OLQ10382.1"/>
    </source>
</evidence>
<evidence type="ECO:0000313" key="2">
    <source>
        <dbReference type="Proteomes" id="UP000186817"/>
    </source>
</evidence>
<organism evidence="1 2">
    <name type="scientific">Symbiodinium microadriaticum</name>
    <name type="common">Dinoflagellate</name>
    <name type="synonym">Zooxanthella microadriatica</name>
    <dbReference type="NCBI Taxonomy" id="2951"/>
    <lineage>
        <taxon>Eukaryota</taxon>
        <taxon>Sar</taxon>
        <taxon>Alveolata</taxon>
        <taxon>Dinophyceae</taxon>
        <taxon>Suessiales</taxon>
        <taxon>Symbiodiniaceae</taxon>
        <taxon>Symbiodinium</taxon>
    </lineage>
</organism>
<keyword evidence="2" id="KW-1185">Reference proteome</keyword>
<protein>
    <submittedName>
        <fullName evidence="1">Uncharacterized protein</fullName>
    </submittedName>
</protein>
<dbReference type="OrthoDB" id="10528047at2759"/>
<dbReference type="EMBL" id="LSRX01000079">
    <property type="protein sequence ID" value="OLQ10382.1"/>
    <property type="molecule type" value="Genomic_DNA"/>
</dbReference>
<comment type="caution">
    <text evidence="1">The sequence shown here is derived from an EMBL/GenBank/DDBJ whole genome shotgun (WGS) entry which is preliminary data.</text>
</comment>
<dbReference type="Proteomes" id="UP000186817">
    <property type="component" value="Unassembled WGS sequence"/>
</dbReference>
<accession>A0A1Q9ESI7</accession>
<gene>
    <name evidence="1" type="ORF">AK812_SmicGene5888</name>
</gene>
<sequence>MAFAPFPTSLRPRPAVPVPRWPRPAQVVELVEVAEVVEVVEVVEEVEVVETLGSPFLVLEPVDKKAADFWALELQDPPDQQAEEPSGMATGCLELRLAADLGGRTLFQDVANTASLKLRPSAERLLDVQLEPGLGPGSSGSRMQAARIEPLGLTPTSESPLEEAVLVEALEEFAGRSSFRFPPIPGTATTSAPVTMPRPFSRCFDLLYGVLETAGSPSPKPKAMAADLAPSPCWHGEWSSAFHCCLGETWGVDAHVIQQCWTDGRSFETCCLQGQLLTRSEIRAWRTWNAEKILKHETNLTANVDIGGKELKMKKGDIKKINICLDDQLMGGGLGTLTDFNIAVPEPKVDCGCRRPEMSGDDIFCVLKDQLLPMSTQSQCMSYSYTYVVGTLVEWAGAWGRTGGRTLHVEDIVRCVPGMFMIMLADLTIRGMAPVEMDKWPSYLYLNQVIPLVLEATLTGVVQAQRYGGGASLPLAEEPCEATEETVRLLSAVYRAVAEQDVFQLRRAAAAVPAPWRLRNWSLEGGCRRGGAPACCEASAAGLYELNFEGNMIFPCEAPRDSNVP</sequence>
<reference evidence="1 2" key="1">
    <citation type="submission" date="2016-02" db="EMBL/GenBank/DDBJ databases">
        <title>Genome analysis of coral dinoflagellate symbionts highlights evolutionary adaptations to a symbiotic lifestyle.</title>
        <authorList>
            <person name="Aranda M."/>
            <person name="Li Y."/>
            <person name="Liew Y.J."/>
            <person name="Baumgarten S."/>
            <person name="Simakov O."/>
            <person name="Wilson M."/>
            <person name="Piel J."/>
            <person name="Ashoor H."/>
            <person name="Bougouffa S."/>
            <person name="Bajic V.B."/>
            <person name="Ryu T."/>
            <person name="Ravasi T."/>
            <person name="Bayer T."/>
            <person name="Micklem G."/>
            <person name="Kim H."/>
            <person name="Bhak J."/>
            <person name="Lajeunesse T.C."/>
            <person name="Voolstra C.R."/>
        </authorList>
    </citation>
    <scope>NUCLEOTIDE SEQUENCE [LARGE SCALE GENOMIC DNA]</scope>
    <source>
        <strain evidence="1 2">CCMP2467</strain>
    </source>
</reference>